<sequence>MLKLISDVSAVLNVDDFYICEKSNGLDELIFNMSIYDDNYPHVLEEAVIEYEQPYLVKAIDAGASTAKIKCQLNLDALKAELKLGYSNNSATLQQTVDGVLPSGWLFVDSSGSTISRTIEGNYTPLEVIQQCVNTYGVVFRFDVSAKIVRAYTLSAFQPLGAFASRELNLTEINFKGKSTDFFTRLYAYGKDGLSFADINDGKPYVEYHGYTDKVICAYWQDERYTIKDNLLAAAQAAVKTGGSPDRSYECTVYDLAATNPEMYSWQDFSLFSVVRLIDDIKEIALDYQVVEYWRYPNYPEKNIVTLSSTAPKIQTTVKNIKTEIENPNSSFRQNMQALIDNMAASIAGYDGGNMLITQNSDGKPNGIKIMDTEDEATAQKILWLNLNGITYSHNGANGPYDTVWSFEQNGFVADWIVAGTMLANVIKGGTLTLGGSGNGNGVCNVLNASGKTVVTLSNEGCVINGGKLDLDNVAQWFAGVRVSDGSEATALVVPGGAWAYNVHNEYSAIEPSMVHSGTFSGNTPESGFAPKSMLKCDGSIVSPYAYEHTDSGSPNVVVWSNGLFLRSASSSKRYKDDITEQIPDRLDPHKLYSLPVKSYKYKPGYLRDGDIYEGKERIGLIVEDVADIYPDAVNYDASGQSEMWNSQILLPAMLKLIQEQNERIKRLEEALKK</sequence>
<evidence type="ECO:0000256" key="2">
    <source>
        <dbReference type="ARBA" id="ARBA00022732"/>
    </source>
</evidence>
<dbReference type="Pfam" id="PF13884">
    <property type="entry name" value="Peptidase_S74"/>
    <property type="match status" value="1"/>
</dbReference>
<accession>A0A8S5PW24</accession>
<dbReference type="InterPro" id="IPR010572">
    <property type="entry name" value="Tail_dom"/>
</dbReference>
<dbReference type="NCBIfam" id="TIGR01665">
    <property type="entry name" value="put_anti_recept"/>
    <property type="match status" value="1"/>
</dbReference>
<dbReference type="InterPro" id="IPR030392">
    <property type="entry name" value="S74_ICA"/>
</dbReference>
<protein>
    <submittedName>
        <fullName evidence="4">Tail protein</fullName>
    </submittedName>
</protein>
<evidence type="ECO:0000256" key="1">
    <source>
        <dbReference type="ARBA" id="ARBA00004328"/>
    </source>
</evidence>
<name>A0A8S5PW24_9CAUD</name>
<organism evidence="4">
    <name type="scientific">Siphoviridae sp. ctPsO101</name>
    <dbReference type="NCBI Taxonomy" id="2825487"/>
    <lineage>
        <taxon>Viruses</taxon>
        <taxon>Duplodnaviria</taxon>
        <taxon>Heunggongvirae</taxon>
        <taxon>Uroviricota</taxon>
        <taxon>Caudoviricetes</taxon>
    </lineage>
</organism>
<dbReference type="EMBL" id="BK015523">
    <property type="protein sequence ID" value="DAE10944.1"/>
    <property type="molecule type" value="Genomic_DNA"/>
</dbReference>
<evidence type="ECO:0000313" key="4">
    <source>
        <dbReference type="EMBL" id="DAE10944.1"/>
    </source>
</evidence>
<proteinExistence type="predicted"/>
<reference evidence="4" key="1">
    <citation type="journal article" date="2021" name="Proc. Natl. Acad. Sci. U.S.A.">
        <title>A Catalog of Tens of Thousands of Viruses from Human Metagenomes Reveals Hidden Associations with Chronic Diseases.</title>
        <authorList>
            <person name="Tisza M.J."/>
            <person name="Buck C.B."/>
        </authorList>
    </citation>
    <scope>NUCLEOTIDE SEQUENCE</scope>
    <source>
        <strain evidence="4">CtPsO101</strain>
    </source>
</reference>
<keyword evidence="2" id="KW-0946">Virion</keyword>
<dbReference type="InterPro" id="IPR007119">
    <property type="entry name" value="Phage_tail_spike_N"/>
</dbReference>
<keyword evidence="2" id="KW-1227">Viral tail protein</keyword>
<feature type="domain" description="Peptidase S74" evidence="3">
    <location>
        <begin position="571"/>
        <end position="672"/>
    </location>
</feature>
<comment type="subcellular location">
    <subcellularLocation>
        <location evidence="1">Virion</location>
    </subcellularLocation>
</comment>
<dbReference type="GO" id="GO:0098015">
    <property type="term" value="C:virus tail"/>
    <property type="evidence" value="ECO:0007669"/>
    <property type="project" value="UniProtKB-KW"/>
</dbReference>
<dbReference type="Pfam" id="PF06605">
    <property type="entry name" value="Prophage_tail"/>
    <property type="match status" value="1"/>
</dbReference>
<evidence type="ECO:0000259" key="3">
    <source>
        <dbReference type="PROSITE" id="PS51688"/>
    </source>
</evidence>
<dbReference type="PROSITE" id="PS51688">
    <property type="entry name" value="ICA"/>
    <property type="match status" value="1"/>
</dbReference>